<keyword evidence="4 12" id="KW-0328">Glycosyltransferase</keyword>
<evidence type="ECO:0000256" key="8">
    <source>
        <dbReference type="ARBA" id="ARBA00022989"/>
    </source>
</evidence>
<evidence type="ECO:0000313" key="15">
    <source>
        <dbReference type="EMBL" id="PVU99336.1"/>
    </source>
</evidence>
<protein>
    <recommendedName>
        <fullName evidence="12">Alpha-1,3/1,6-mannosyltransferase ALG2</fullName>
        <ecNumber evidence="12">2.4.1.132</ecNumber>
        <ecNumber evidence="12">2.4.1.257</ecNumber>
    </recommendedName>
    <alternativeName>
        <fullName evidence="12">GDP-Man:Man(1)GlcNAc(2)-PP-Dol alpha-1,3-mannosyltransferase</fullName>
    </alternativeName>
</protein>
<dbReference type="InterPro" id="IPR027054">
    <property type="entry name" value="ALG2"/>
</dbReference>
<feature type="transmembrane region" description="Helical" evidence="12">
    <location>
        <begin position="472"/>
        <end position="497"/>
    </location>
</feature>
<evidence type="ECO:0000256" key="7">
    <source>
        <dbReference type="ARBA" id="ARBA00022824"/>
    </source>
</evidence>
<evidence type="ECO:0000256" key="10">
    <source>
        <dbReference type="ARBA" id="ARBA00045103"/>
    </source>
</evidence>
<dbReference type="UniPathway" id="UPA00378"/>
<keyword evidence="7 12" id="KW-0256">Endoplasmic reticulum</keyword>
<comment type="pathway">
    <text evidence="3 12">Protein modification; protein glycosylation.</text>
</comment>
<evidence type="ECO:0000256" key="2">
    <source>
        <dbReference type="ARBA" id="ARBA00004586"/>
    </source>
</evidence>
<dbReference type="STRING" id="61424.A0A2T9Z470"/>
<dbReference type="EC" id="2.4.1.257" evidence="12"/>
<evidence type="ECO:0000259" key="14">
    <source>
        <dbReference type="Pfam" id="PF13439"/>
    </source>
</evidence>
<keyword evidence="16" id="KW-1185">Reference proteome</keyword>
<dbReference type="Gene3D" id="3.40.50.2000">
    <property type="entry name" value="Glycogen Phosphorylase B"/>
    <property type="match status" value="2"/>
</dbReference>
<sequence length="512" mass="57662">MSSIDTKKEKLKIAFVHPNLGIGGAERLIVDSALSLQKLGHSVILYTMYHDQNHCFKETVDGTLEVRVRGDSLFPKSIGGMFHIFCTTLQSVHLSISLIREEEDFDIVIVDQLSAPIPILKISDMKVLFYCHFPDKLQAKHNTISRKIYRIFFDIWEELSTKEADLVLVNSKFTQDVFYKSFWTTSKVPKILYPGINFSALSVPVNPNSYGIDFLNSVINDSSNPIENKKKKVLLSINRFEEKKNVLLAIQTFSQVLWEESRAFKKSNSEKSNYSPETILIVAGGYDPHFSENSKYLETLKNETKNLGLKYTILWPRSKNSRELVLENSGETTGSNGTVIFVPSFDDNIKSYLLSVADVVLYTPENEHFGIVPIEAMYMSTPVVAVNSGGLKETVVDGVTGILTNSNSQDFTDAVCKILNIGIESQDNANLAKEMGEQAKTHVEKKFGLSTYASQLENYLYDTLKLGNTMPVALPLLALSIVWSFVFFIAFFVVRYYDDLNAEPFFLGFGRP</sequence>
<evidence type="ECO:0000256" key="9">
    <source>
        <dbReference type="ARBA" id="ARBA00023136"/>
    </source>
</evidence>
<evidence type="ECO:0000256" key="3">
    <source>
        <dbReference type="ARBA" id="ARBA00004922"/>
    </source>
</evidence>
<accession>A0A2T9Z470</accession>
<dbReference type="InterPro" id="IPR001296">
    <property type="entry name" value="Glyco_trans_1"/>
</dbReference>
<evidence type="ECO:0000256" key="1">
    <source>
        <dbReference type="ARBA" id="ARBA00003142"/>
    </source>
</evidence>
<dbReference type="Pfam" id="PF13439">
    <property type="entry name" value="Glyco_transf_4"/>
    <property type="match status" value="1"/>
</dbReference>
<dbReference type="GO" id="GO:0102704">
    <property type="term" value="F:GDP-Man:Man(2)GlcNAc(2)-PP-Dol alpha-1,6-mannosyltransferase activity"/>
    <property type="evidence" value="ECO:0007669"/>
    <property type="project" value="UniProtKB-UniRule"/>
</dbReference>
<keyword evidence="9 12" id="KW-0472">Membrane</keyword>
<dbReference type="GO" id="GO:0004378">
    <property type="term" value="F:GDP-Man:Man(1)GlcNAc(2)-PP-Dol alpha-1,3-mannosyltransferase activity"/>
    <property type="evidence" value="ECO:0007669"/>
    <property type="project" value="UniProtKB-UniRule"/>
</dbReference>
<feature type="domain" description="Glycosyl transferase family 1" evidence="13">
    <location>
        <begin position="327"/>
        <end position="440"/>
    </location>
</feature>
<keyword evidence="6 12" id="KW-0812">Transmembrane</keyword>
<dbReference type="OrthoDB" id="448893at2759"/>
<comment type="similarity">
    <text evidence="12">Belongs to the glycosyltransferase group 1 family.</text>
</comment>
<dbReference type="EC" id="2.4.1.132" evidence="12"/>
<comment type="function">
    <text evidence="1 12">Mannosylates Man(2)GlcNAc(2)-dolichol diphosphate and Man(1)GlcNAc(2)-dolichol diphosphate to form Man(3)GlcNAc(2)-dolichol diphosphate.</text>
</comment>
<evidence type="ECO:0000313" key="16">
    <source>
        <dbReference type="Proteomes" id="UP000245699"/>
    </source>
</evidence>
<evidence type="ECO:0000256" key="5">
    <source>
        <dbReference type="ARBA" id="ARBA00022679"/>
    </source>
</evidence>
<comment type="catalytic activity">
    <reaction evidence="11 12">
        <text>an alpha-D-Man-(1-&gt;3)-beta-D-Man-(1-&gt;4)-beta-D-GlcNAc-(1-&gt;4)-alpha-D-GlcNAc-diphospho-di-trans,poly-cis-dolichol + GDP-alpha-D-mannose = an alpha-D-Man-(1-&gt;3)-[alpha-D-Man-(1-&gt;6)]-beta-D-Man-(1-&gt;4)-beta-D-GlcNAc-(1-&gt;4)-alpha-D-GlcNAc-diphospho-di-trans,poly-cis-dolichol + GDP + H(+)</text>
        <dbReference type="Rhea" id="RHEA:29519"/>
        <dbReference type="Rhea" id="RHEA-COMP:19513"/>
        <dbReference type="Rhea" id="RHEA-COMP:19515"/>
        <dbReference type="ChEBI" id="CHEBI:15378"/>
        <dbReference type="ChEBI" id="CHEBI:57527"/>
        <dbReference type="ChEBI" id="CHEBI:58189"/>
        <dbReference type="ChEBI" id="CHEBI:132510"/>
        <dbReference type="ChEBI" id="CHEBI:132511"/>
        <dbReference type="EC" id="2.4.1.257"/>
    </reaction>
    <physiologicalReaction direction="left-to-right" evidence="11 12">
        <dbReference type="Rhea" id="RHEA:29520"/>
    </physiologicalReaction>
</comment>
<name>A0A2T9Z470_9FUNG</name>
<dbReference type="Proteomes" id="UP000245699">
    <property type="component" value="Unassembled WGS sequence"/>
</dbReference>
<dbReference type="InterPro" id="IPR028098">
    <property type="entry name" value="Glyco_trans_4-like_N"/>
</dbReference>
<organism evidence="15 16">
    <name type="scientific">Furculomyces boomerangus</name>
    <dbReference type="NCBI Taxonomy" id="61424"/>
    <lineage>
        <taxon>Eukaryota</taxon>
        <taxon>Fungi</taxon>
        <taxon>Fungi incertae sedis</taxon>
        <taxon>Zoopagomycota</taxon>
        <taxon>Kickxellomycotina</taxon>
        <taxon>Harpellomycetes</taxon>
        <taxon>Harpellales</taxon>
        <taxon>Harpellaceae</taxon>
        <taxon>Furculomyces</taxon>
    </lineage>
</organism>
<evidence type="ECO:0000256" key="11">
    <source>
        <dbReference type="ARBA" id="ARBA00045104"/>
    </source>
</evidence>
<dbReference type="SUPFAM" id="SSF53756">
    <property type="entry name" value="UDP-Glycosyltransferase/glycogen phosphorylase"/>
    <property type="match status" value="1"/>
</dbReference>
<comment type="catalytic activity">
    <reaction evidence="10 12">
        <text>a beta-D-Man-(1-&gt;4)-beta-D-GlcNAc-(1-&gt;4)-alpha-D-GlcNAc-diphospho-di-trans,poly-cis-dolichol + GDP-alpha-D-mannose = an alpha-D-Man-(1-&gt;3)-beta-D-Man-(1-&gt;4)-beta-D-GlcNAc-(1-&gt;4)-alpha-D-GlcNAc-diphospho-di-trans,poly-cis-dolichol + GDP + H(+)</text>
        <dbReference type="Rhea" id="RHEA:29515"/>
        <dbReference type="Rhea" id="RHEA-COMP:19511"/>
        <dbReference type="Rhea" id="RHEA-COMP:19513"/>
        <dbReference type="ChEBI" id="CHEBI:15378"/>
        <dbReference type="ChEBI" id="CHEBI:57527"/>
        <dbReference type="ChEBI" id="CHEBI:58189"/>
        <dbReference type="ChEBI" id="CHEBI:58472"/>
        <dbReference type="ChEBI" id="CHEBI:132510"/>
        <dbReference type="EC" id="2.4.1.132"/>
    </reaction>
    <physiologicalReaction direction="left-to-right" evidence="10 12">
        <dbReference type="Rhea" id="RHEA:29516"/>
    </physiologicalReaction>
</comment>
<dbReference type="AlphaFoldDB" id="A0A2T9Z470"/>
<dbReference type="EMBL" id="MBFT01000042">
    <property type="protein sequence ID" value="PVU99336.1"/>
    <property type="molecule type" value="Genomic_DNA"/>
</dbReference>
<evidence type="ECO:0000259" key="13">
    <source>
        <dbReference type="Pfam" id="PF00534"/>
    </source>
</evidence>
<evidence type="ECO:0000256" key="4">
    <source>
        <dbReference type="ARBA" id="ARBA00022676"/>
    </source>
</evidence>
<keyword evidence="5 12" id="KW-0808">Transferase</keyword>
<keyword evidence="8 12" id="KW-1133">Transmembrane helix</keyword>
<dbReference type="PANTHER" id="PTHR45918:SF1">
    <property type="entry name" value="ALPHA-1,3_1,6-MANNOSYLTRANSFERASE ALG2"/>
    <property type="match status" value="1"/>
</dbReference>
<reference evidence="15 16" key="1">
    <citation type="journal article" date="2018" name="MBio">
        <title>Comparative Genomics Reveals the Core Gene Toolbox for the Fungus-Insect Symbiosis.</title>
        <authorList>
            <person name="Wang Y."/>
            <person name="Stata M."/>
            <person name="Wang W."/>
            <person name="Stajich J.E."/>
            <person name="White M.M."/>
            <person name="Moncalvo J.M."/>
        </authorList>
    </citation>
    <scope>NUCLEOTIDE SEQUENCE [LARGE SCALE GENOMIC DNA]</scope>
    <source>
        <strain evidence="15 16">AUS-77-4</strain>
    </source>
</reference>
<comment type="subcellular location">
    <subcellularLocation>
        <location evidence="2 12">Endoplasmic reticulum membrane</location>
    </subcellularLocation>
</comment>
<evidence type="ECO:0000256" key="12">
    <source>
        <dbReference type="RuleBase" id="RU367136"/>
    </source>
</evidence>
<dbReference type="Pfam" id="PF00534">
    <property type="entry name" value="Glycos_transf_1"/>
    <property type="match status" value="1"/>
</dbReference>
<dbReference type="GO" id="GO:0005789">
    <property type="term" value="C:endoplasmic reticulum membrane"/>
    <property type="evidence" value="ECO:0007669"/>
    <property type="project" value="UniProtKB-SubCell"/>
</dbReference>
<feature type="domain" description="Glycosyltransferase subfamily 4-like N-terminal" evidence="14">
    <location>
        <begin position="22"/>
        <end position="197"/>
    </location>
</feature>
<evidence type="ECO:0000256" key="6">
    <source>
        <dbReference type="ARBA" id="ARBA00022692"/>
    </source>
</evidence>
<proteinExistence type="inferred from homology"/>
<dbReference type="PANTHER" id="PTHR45918">
    <property type="entry name" value="ALPHA-1,3/1,6-MANNOSYLTRANSFERASE ALG2"/>
    <property type="match status" value="1"/>
</dbReference>
<comment type="caution">
    <text evidence="15">The sequence shown here is derived from an EMBL/GenBank/DDBJ whole genome shotgun (WGS) entry which is preliminary data.</text>
</comment>
<gene>
    <name evidence="15" type="ORF">BB559_000810</name>
</gene>